<dbReference type="EMBL" id="CP136897">
    <property type="protein sequence ID" value="WOL18349.1"/>
    <property type="molecule type" value="Genomic_DNA"/>
</dbReference>
<evidence type="ECO:0000256" key="4">
    <source>
        <dbReference type="ARBA" id="ARBA00022821"/>
    </source>
</evidence>
<keyword evidence="11" id="KW-1185">Reference proteome</keyword>
<organism evidence="10 11">
    <name type="scientific">Canna indica</name>
    <name type="common">Indian-shot</name>
    <dbReference type="NCBI Taxonomy" id="4628"/>
    <lineage>
        <taxon>Eukaryota</taxon>
        <taxon>Viridiplantae</taxon>
        <taxon>Streptophyta</taxon>
        <taxon>Embryophyta</taxon>
        <taxon>Tracheophyta</taxon>
        <taxon>Spermatophyta</taxon>
        <taxon>Magnoliopsida</taxon>
        <taxon>Liliopsida</taxon>
        <taxon>Zingiberales</taxon>
        <taxon>Cannaceae</taxon>
        <taxon>Canna</taxon>
    </lineage>
</organism>
<dbReference type="PRINTS" id="PR00364">
    <property type="entry name" value="DISEASERSIST"/>
</dbReference>
<dbReference type="Proteomes" id="UP001327560">
    <property type="component" value="Chromosome 8"/>
</dbReference>
<dbReference type="InterPro" id="IPR036388">
    <property type="entry name" value="WH-like_DNA-bd_sf"/>
</dbReference>
<evidence type="ECO:0000259" key="8">
    <source>
        <dbReference type="Pfam" id="PF00931"/>
    </source>
</evidence>
<dbReference type="Gene3D" id="1.10.8.430">
    <property type="entry name" value="Helical domain of apoptotic protease-activating factors"/>
    <property type="match status" value="1"/>
</dbReference>
<feature type="domain" description="NB-ARC" evidence="8">
    <location>
        <begin position="154"/>
        <end position="316"/>
    </location>
</feature>
<keyword evidence="3" id="KW-0677">Repeat</keyword>
<name>A0AAQ3L0N7_9LILI</name>
<evidence type="ECO:0000256" key="3">
    <source>
        <dbReference type="ARBA" id="ARBA00022737"/>
    </source>
</evidence>
<feature type="domain" description="Disease resistance R13L4/SHOC-2-like LRR" evidence="9">
    <location>
        <begin position="502"/>
        <end position="692"/>
    </location>
</feature>
<dbReference type="GO" id="GO:0006952">
    <property type="term" value="P:defense response"/>
    <property type="evidence" value="ECO:0007669"/>
    <property type="project" value="UniProtKB-KW"/>
</dbReference>
<dbReference type="Gene3D" id="1.10.10.10">
    <property type="entry name" value="Winged helix-like DNA-binding domain superfamily/Winged helix DNA-binding domain"/>
    <property type="match status" value="1"/>
</dbReference>
<dbReference type="GO" id="GO:0043531">
    <property type="term" value="F:ADP binding"/>
    <property type="evidence" value="ECO:0007669"/>
    <property type="project" value="InterPro"/>
</dbReference>
<keyword evidence="2" id="KW-0433">Leucine-rich repeat</keyword>
<protein>
    <submittedName>
        <fullName evidence="10">Disease resistance protein RPS2-like</fullName>
    </submittedName>
</protein>
<dbReference type="Gene3D" id="3.40.50.300">
    <property type="entry name" value="P-loop containing nucleotide triphosphate hydrolases"/>
    <property type="match status" value="1"/>
</dbReference>
<feature type="coiled-coil region" evidence="6">
    <location>
        <begin position="20"/>
        <end position="89"/>
    </location>
</feature>
<dbReference type="AlphaFoldDB" id="A0AAQ3L0N7"/>
<dbReference type="PANTHER" id="PTHR33463:SF191">
    <property type="entry name" value="NB-ARC DOMAIN-CONTAINING PROTEIN"/>
    <property type="match status" value="1"/>
</dbReference>
<accession>A0AAQ3L0N7</accession>
<dbReference type="Gene3D" id="3.80.10.10">
    <property type="entry name" value="Ribonuclease Inhibitor"/>
    <property type="match status" value="2"/>
</dbReference>
<feature type="region of interest" description="Disordered" evidence="7">
    <location>
        <begin position="784"/>
        <end position="810"/>
    </location>
</feature>
<reference evidence="10 11" key="1">
    <citation type="submission" date="2023-10" db="EMBL/GenBank/DDBJ databases">
        <title>Chromosome-scale genome assembly provides insights into flower coloration mechanisms of Canna indica.</title>
        <authorList>
            <person name="Li C."/>
        </authorList>
    </citation>
    <scope>NUCLEOTIDE SEQUENCE [LARGE SCALE GENOMIC DNA]</scope>
    <source>
        <tissue evidence="10">Flower</tissue>
    </source>
</reference>
<evidence type="ECO:0000313" key="11">
    <source>
        <dbReference type="Proteomes" id="UP001327560"/>
    </source>
</evidence>
<keyword evidence="5" id="KW-0067">ATP-binding</keyword>
<dbReference type="InterPro" id="IPR050905">
    <property type="entry name" value="Plant_NBS-LRR"/>
</dbReference>
<sequence>MDCLLENATKCLMGSLIEGLRNVFNDVKNYEDTVDSLKEQMHQLQNKRDAIEDKLKADGLKGRKPIKEVEEWVAVVKELESETRRIELELDKSNGCLCDCSTYVCKAYKFSKLANKKLEHAKKLIESGNFSEVSKERNPRYIVERPAGLLVGMETTLEQLKNYINDENVSVIGILGMGRVGKSTILKTFCSELNPEERTQIYFDVGHQLNVDEMQKRIVQQFELEWQESVPSDERAGYIRTRLKEREFLLILDNVWKYVDLASLGIPDLMENKKSKAILSTRFTEVCNEMSAKIVRVQGLSFEDSWTLFKEKAGDEAQRLMNDSRIREQGEELVKKCDGLPEALINLGFAVASLESQEQWRFVVEELDTNPWKIHNMEKVLSSLKESYDKLDDTLQKCLLYCSLYPEGFSIEKEWIINYCIGEGLIDEYAEGDMIMAILKAVSLLETGTEEDQIKMHAMVRAMALWIARESGKNTNGWLVHPKHNLREVPNPSLWEGAQRVSLMRNKIASLPQIPNCPELETLLLQDNRQLNKIPDDFFKFMPVLKVLDISQTAIENLPPGIGSLVNLQYLNVCDTKTKSLPKNLRKLVKLRFLLLSRTPIETIPEGVIANLTELQSLYIDFSYGNWRVGKGSTGVNTVFHKTGVNIEEFNELNKLKALGMTVERFNVLENVAKTHSLAERMRHLQIRGCDGMTSISTKLLGEDLKGVLNLEVKDVNDLKELVIGGDEWYLQNVSNLQLNGLSNMKIVWNQGWFKNLSELSVARCDEMEILVHWDGELSEKEAIEEGQEQEYENGNKDDGSVVADEEEKEAAKGEKDIEKIKEIGAFPHLRTLELSDMPKLRTLCEGRRLALPSLEHLQVINCPKLKKLSIGANKLQLISGEQVWWSIVEKDDSYKKVQFKTLSS</sequence>
<evidence type="ECO:0000313" key="10">
    <source>
        <dbReference type="EMBL" id="WOL18349.1"/>
    </source>
</evidence>
<dbReference type="InterPro" id="IPR055414">
    <property type="entry name" value="LRR_R13L4/SHOC2-like"/>
</dbReference>
<dbReference type="InterPro" id="IPR032675">
    <property type="entry name" value="LRR_dom_sf"/>
</dbReference>
<keyword evidence="6" id="KW-0175">Coiled coil</keyword>
<keyword evidence="5" id="KW-0547">Nucleotide-binding</keyword>
<dbReference type="SUPFAM" id="SSF52058">
    <property type="entry name" value="L domain-like"/>
    <property type="match status" value="1"/>
</dbReference>
<dbReference type="SMART" id="SM00369">
    <property type="entry name" value="LRR_TYP"/>
    <property type="match status" value="2"/>
</dbReference>
<evidence type="ECO:0000256" key="6">
    <source>
        <dbReference type="SAM" id="Coils"/>
    </source>
</evidence>
<evidence type="ECO:0000259" key="9">
    <source>
        <dbReference type="Pfam" id="PF23598"/>
    </source>
</evidence>
<dbReference type="PANTHER" id="PTHR33463">
    <property type="entry name" value="NB-ARC DOMAIN-CONTAINING PROTEIN-RELATED"/>
    <property type="match status" value="1"/>
</dbReference>
<evidence type="ECO:0000256" key="5">
    <source>
        <dbReference type="ARBA" id="ARBA00022840"/>
    </source>
</evidence>
<dbReference type="GO" id="GO:0005524">
    <property type="term" value="F:ATP binding"/>
    <property type="evidence" value="ECO:0007669"/>
    <property type="project" value="UniProtKB-KW"/>
</dbReference>
<keyword evidence="4" id="KW-0611">Plant defense</keyword>
<dbReference type="SUPFAM" id="SSF52540">
    <property type="entry name" value="P-loop containing nucleoside triphosphate hydrolases"/>
    <property type="match status" value="1"/>
</dbReference>
<proteinExistence type="inferred from homology"/>
<dbReference type="InterPro" id="IPR002182">
    <property type="entry name" value="NB-ARC"/>
</dbReference>
<dbReference type="InterPro" id="IPR003591">
    <property type="entry name" value="Leu-rich_rpt_typical-subtyp"/>
</dbReference>
<evidence type="ECO:0000256" key="7">
    <source>
        <dbReference type="SAM" id="MobiDB-lite"/>
    </source>
</evidence>
<dbReference type="InterPro" id="IPR027417">
    <property type="entry name" value="P-loop_NTPase"/>
</dbReference>
<dbReference type="InterPro" id="IPR042197">
    <property type="entry name" value="Apaf_helical"/>
</dbReference>
<comment type="similarity">
    <text evidence="1">Belongs to the disease resistance NB-LRR family.</text>
</comment>
<evidence type="ECO:0000256" key="2">
    <source>
        <dbReference type="ARBA" id="ARBA00022614"/>
    </source>
</evidence>
<dbReference type="Pfam" id="PF00931">
    <property type="entry name" value="NB-ARC"/>
    <property type="match status" value="1"/>
</dbReference>
<dbReference type="Pfam" id="PF23598">
    <property type="entry name" value="LRR_14"/>
    <property type="match status" value="1"/>
</dbReference>
<gene>
    <name evidence="10" type="ORF">Cni_G27143</name>
</gene>
<evidence type="ECO:0000256" key="1">
    <source>
        <dbReference type="ARBA" id="ARBA00008894"/>
    </source>
</evidence>